<dbReference type="PANTHER" id="PTHR46825:SF9">
    <property type="entry name" value="BETA-LACTAMASE-RELATED DOMAIN-CONTAINING PROTEIN"/>
    <property type="match status" value="1"/>
</dbReference>
<name>A0A179DT99_9SPHI</name>
<dbReference type="SUPFAM" id="SSF56601">
    <property type="entry name" value="beta-lactamase/transpeptidase-like"/>
    <property type="match status" value="1"/>
</dbReference>
<proteinExistence type="predicted"/>
<dbReference type="PROSITE" id="PS51257">
    <property type="entry name" value="PROKAR_LIPOPROTEIN"/>
    <property type="match status" value="1"/>
</dbReference>
<dbReference type="EMBL" id="LWHJ01000001">
    <property type="protein sequence ID" value="OAQ43649.1"/>
    <property type="molecule type" value="Genomic_DNA"/>
</dbReference>
<dbReference type="Gene3D" id="3.40.710.10">
    <property type="entry name" value="DD-peptidase/beta-lactamase superfamily"/>
    <property type="match status" value="1"/>
</dbReference>
<dbReference type="RefSeq" id="WP_068820498.1">
    <property type="nucleotide sequence ID" value="NZ_LWHJ01000001.1"/>
</dbReference>
<keyword evidence="4" id="KW-1185">Reference proteome</keyword>
<dbReference type="STRING" id="1826909.A5893_16985"/>
<dbReference type="PANTHER" id="PTHR46825">
    <property type="entry name" value="D-ALANYL-D-ALANINE-CARBOXYPEPTIDASE/ENDOPEPTIDASE AMPH"/>
    <property type="match status" value="1"/>
</dbReference>
<dbReference type="InterPro" id="IPR001466">
    <property type="entry name" value="Beta-lactam-related"/>
</dbReference>
<evidence type="ECO:0000259" key="2">
    <source>
        <dbReference type="Pfam" id="PF00144"/>
    </source>
</evidence>
<dbReference type="InterPro" id="IPR012338">
    <property type="entry name" value="Beta-lactam/transpept-like"/>
</dbReference>
<keyword evidence="1" id="KW-0732">Signal</keyword>
<sequence length="371" mass="42546">MKKSTKKILTLLFCFLISISCKSQQKNEINKITQFERQIDSLRTAYKIPGISVGISINDSIQLIKGFGLANVEQKIPMTGNTPLRIASLTKPIFSTIFMHLTEKGKLDLNWKIKDHYPDYLESCTRRLRYFNREMPEYSFFLNQYYPERNDILLKHHLSHTAENIPGTAYKYNGLLYGMLSEVVETATNQKFDKWVDSLVIKQLNLQNSASSQLDSSKKDILDHIALPYKINDNGNFERVDFPDMELNAGAGLVFSAYDLLLFDKAFNNNSIISKESKEKVLTSFILTDKTFAPYGYGWFLQKYKGYTLVWHYGLQPNAYSGLYLKVLEKNLTLVILANSQNLSAPFDLGKGNVLNSKFATAFLDEFFEKK</sequence>
<dbReference type="Pfam" id="PF00144">
    <property type="entry name" value="Beta-lactamase"/>
    <property type="match status" value="1"/>
</dbReference>
<evidence type="ECO:0000313" key="4">
    <source>
        <dbReference type="Proteomes" id="UP000078459"/>
    </source>
</evidence>
<dbReference type="OrthoDB" id="9798166at2"/>
<dbReference type="Proteomes" id="UP000078459">
    <property type="component" value="Unassembled WGS sequence"/>
</dbReference>
<accession>A0A179DT99</accession>
<organism evidence="3 4">
    <name type="scientific">Pedobacter psychrophilus</name>
    <dbReference type="NCBI Taxonomy" id="1826909"/>
    <lineage>
        <taxon>Bacteria</taxon>
        <taxon>Pseudomonadati</taxon>
        <taxon>Bacteroidota</taxon>
        <taxon>Sphingobacteriia</taxon>
        <taxon>Sphingobacteriales</taxon>
        <taxon>Sphingobacteriaceae</taxon>
        <taxon>Pedobacter</taxon>
    </lineage>
</organism>
<feature type="signal peptide" evidence="1">
    <location>
        <begin position="1"/>
        <end position="23"/>
    </location>
</feature>
<dbReference type="InterPro" id="IPR050491">
    <property type="entry name" value="AmpC-like"/>
</dbReference>
<feature type="chain" id="PRO_5008100771" description="Beta-lactamase-related domain-containing protein" evidence="1">
    <location>
        <begin position="24"/>
        <end position="371"/>
    </location>
</feature>
<comment type="caution">
    <text evidence="3">The sequence shown here is derived from an EMBL/GenBank/DDBJ whole genome shotgun (WGS) entry which is preliminary data.</text>
</comment>
<feature type="domain" description="Beta-lactamase-related" evidence="2">
    <location>
        <begin position="35"/>
        <end position="344"/>
    </location>
</feature>
<evidence type="ECO:0000313" key="3">
    <source>
        <dbReference type="EMBL" id="OAQ43649.1"/>
    </source>
</evidence>
<protein>
    <recommendedName>
        <fullName evidence="2">Beta-lactamase-related domain-containing protein</fullName>
    </recommendedName>
</protein>
<evidence type="ECO:0000256" key="1">
    <source>
        <dbReference type="SAM" id="SignalP"/>
    </source>
</evidence>
<gene>
    <name evidence="3" type="ORF">A5893_16985</name>
</gene>
<dbReference type="AlphaFoldDB" id="A0A179DT99"/>
<reference evidence="3 4" key="2">
    <citation type="submission" date="2016-06" db="EMBL/GenBank/DDBJ databases">
        <title>Pedobacter psychrophilus sp. nov., isolated from Antarctic fragmentary rock.</title>
        <authorList>
            <person name="Svec P."/>
        </authorList>
    </citation>
    <scope>NUCLEOTIDE SEQUENCE [LARGE SCALE GENOMIC DNA]</scope>
    <source>
        <strain evidence="3 4">CCM 8644</strain>
    </source>
</reference>
<reference evidence="3 4" key="1">
    <citation type="submission" date="2016-04" db="EMBL/GenBank/DDBJ databases">
        <authorList>
            <person name="Evans L.H."/>
            <person name="Alamgir A."/>
            <person name="Owens N."/>
            <person name="Weber N.D."/>
            <person name="Virtaneva K."/>
            <person name="Barbian K."/>
            <person name="Babar A."/>
            <person name="Rosenke K."/>
        </authorList>
    </citation>
    <scope>NUCLEOTIDE SEQUENCE [LARGE SCALE GENOMIC DNA]</scope>
    <source>
        <strain evidence="3 4">CCM 8644</strain>
    </source>
</reference>